<dbReference type="PANTHER" id="PTHR42730">
    <property type="entry name" value="2-OXOGLUTARATE SYNTHASE SUBUNIT KORC"/>
    <property type="match status" value="1"/>
</dbReference>
<reference evidence="2" key="1">
    <citation type="submission" date="2020-12" db="EMBL/GenBank/DDBJ databases">
        <title>Clostridium thailandense sp. nov., a novel acetogenic bacterium isolated from peat land soil in Thailand.</title>
        <authorList>
            <person name="Chaikitkaew S."/>
            <person name="Birkeland N.K."/>
        </authorList>
    </citation>
    <scope>NUCLEOTIDE SEQUENCE</scope>
    <source>
        <strain evidence="2">PL3</strain>
    </source>
</reference>
<dbReference type="GO" id="GO:0016903">
    <property type="term" value="F:oxidoreductase activity, acting on the aldehyde or oxo group of donors"/>
    <property type="evidence" value="ECO:0007669"/>
    <property type="project" value="InterPro"/>
</dbReference>
<gene>
    <name evidence="2" type="ORF">I6U48_15690</name>
</gene>
<dbReference type="InterPro" id="IPR019752">
    <property type="entry name" value="Pyrv/ketoisovalerate_OxRed_cat"/>
</dbReference>
<dbReference type="RefSeq" id="WP_218321412.1">
    <property type="nucleotide sequence ID" value="NZ_JAEEGC010000073.1"/>
</dbReference>
<dbReference type="PANTHER" id="PTHR42730:SF1">
    <property type="entry name" value="2-OXOGLUTARATE SYNTHASE SUBUNIT KORC"/>
    <property type="match status" value="1"/>
</dbReference>
<dbReference type="InterPro" id="IPR052554">
    <property type="entry name" value="2-oxoglutarate_synth_KorC"/>
</dbReference>
<comment type="caution">
    <text evidence="2">The sequence shown here is derived from an EMBL/GenBank/DDBJ whole genome shotgun (WGS) entry which is preliminary data.</text>
</comment>
<evidence type="ECO:0000313" key="3">
    <source>
        <dbReference type="Proteomes" id="UP000694308"/>
    </source>
</evidence>
<evidence type="ECO:0000313" key="2">
    <source>
        <dbReference type="EMBL" id="MBV7274346.1"/>
    </source>
</evidence>
<dbReference type="AlphaFoldDB" id="A0A949TVL8"/>
<dbReference type="EMBL" id="JAEEGC010000073">
    <property type="protein sequence ID" value="MBV7274346.1"/>
    <property type="molecule type" value="Genomic_DNA"/>
</dbReference>
<name>A0A949TVL8_9CLOT</name>
<evidence type="ECO:0000259" key="1">
    <source>
        <dbReference type="Pfam" id="PF01558"/>
    </source>
</evidence>
<feature type="domain" description="Pyruvate/ketoisovalerate oxidoreductase catalytic" evidence="1">
    <location>
        <begin position="10"/>
        <end position="175"/>
    </location>
</feature>
<protein>
    <submittedName>
        <fullName evidence="2">2-oxoacid:acceptor oxidoreductase family protein</fullName>
    </submittedName>
</protein>
<keyword evidence="3" id="KW-1185">Reference proteome</keyword>
<sequence>MNEIIFAGFGGQGVLTVGLIISQIAVSKGNNATWMPSYGSAMRGGTANCTVKYGKEFIYNPSQEEADILLAMNIPSFMKFIDAVKLNGIVVINSDTVTCDVHVREDLRIIKIPCSSMAKEIGNEKGANIIMAGIIARLLKEFTEDESMECMNDMFRKKGKSKFEAKNMEAFKLGFRYVDGGCNENTCN</sequence>
<dbReference type="Pfam" id="PF01558">
    <property type="entry name" value="POR"/>
    <property type="match status" value="1"/>
</dbReference>
<proteinExistence type="predicted"/>
<accession>A0A949TVL8</accession>
<dbReference type="Proteomes" id="UP000694308">
    <property type="component" value="Unassembled WGS sequence"/>
</dbReference>
<organism evidence="2 3">
    <name type="scientific">Clostridium thailandense</name>
    <dbReference type="NCBI Taxonomy" id="2794346"/>
    <lineage>
        <taxon>Bacteria</taxon>
        <taxon>Bacillati</taxon>
        <taxon>Bacillota</taxon>
        <taxon>Clostridia</taxon>
        <taxon>Eubacteriales</taxon>
        <taxon>Clostridiaceae</taxon>
        <taxon>Clostridium</taxon>
    </lineage>
</organism>